<keyword evidence="3" id="KW-0547">Nucleotide-binding</keyword>
<reference evidence="5 6" key="1">
    <citation type="journal article" date="2023" name="PLoS ONE">
        <title>Cytospora paraplurivora sp. nov. isolated from orchards with fruit tree decline syndrome in Ontario, Canada.</title>
        <authorList>
            <person name="Ilyukhin E."/>
            <person name="Nguyen H.D.T."/>
            <person name="Castle A.J."/>
            <person name="Ellouze W."/>
        </authorList>
    </citation>
    <scope>NUCLEOTIDE SEQUENCE [LARGE SCALE GENOMIC DNA]</scope>
    <source>
        <strain evidence="5 6">FDS-564</strain>
    </source>
</reference>
<dbReference type="SUPFAM" id="SSF52058">
    <property type="entry name" value="L domain-like"/>
    <property type="match status" value="1"/>
</dbReference>
<dbReference type="Pfam" id="PF07714">
    <property type="entry name" value="PK_Tyr_Ser-Thr"/>
    <property type="match status" value="1"/>
</dbReference>
<dbReference type="Pfam" id="PF13855">
    <property type="entry name" value="LRR_8"/>
    <property type="match status" value="1"/>
</dbReference>
<keyword evidence="6" id="KW-1185">Reference proteome</keyword>
<dbReference type="InterPro" id="IPR050216">
    <property type="entry name" value="LRR_domain-containing"/>
</dbReference>
<name>A0AAN9UGB7_9PEZI</name>
<organism evidence="5 6">
    <name type="scientific">Cytospora paraplurivora</name>
    <dbReference type="NCBI Taxonomy" id="2898453"/>
    <lineage>
        <taxon>Eukaryota</taxon>
        <taxon>Fungi</taxon>
        <taxon>Dikarya</taxon>
        <taxon>Ascomycota</taxon>
        <taxon>Pezizomycotina</taxon>
        <taxon>Sordariomycetes</taxon>
        <taxon>Sordariomycetidae</taxon>
        <taxon>Diaporthales</taxon>
        <taxon>Cytosporaceae</taxon>
        <taxon>Cytospora</taxon>
    </lineage>
</organism>
<dbReference type="EMBL" id="JAJSPL020000006">
    <property type="protein sequence ID" value="KAK7746277.1"/>
    <property type="molecule type" value="Genomic_DNA"/>
</dbReference>
<keyword evidence="2" id="KW-0677">Repeat</keyword>
<dbReference type="Gene3D" id="3.80.10.10">
    <property type="entry name" value="Ribonuclease Inhibitor"/>
    <property type="match status" value="2"/>
</dbReference>
<dbReference type="PROSITE" id="PS00107">
    <property type="entry name" value="PROTEIN_KINASE_ATP"/>
    <property type="match status" value="1"/>
</dbReference>
<evidence type="ECO:0000313" key="6">
    <source>
        <dbReference type="Proteomes" id="UP001320245"/>
    </source>
</evidence>
<evidence type="ECO:0000256" key="2">
    <source>
        <dbReference type="ARBA" id="ARBA00022737"/>
    </source>
</evidence>
<dbReference type="PANTHER" id="PTHR48051">
    <property type="match status" value="1"/>
</dbReference>
<dbReference type="Proteomes" id="UP001320245">
    <property type="component" value="Unassembled WGS sequence"/>
</dbReference>
<accession>A0AAN9UGB7</accession>
<evidence type="ECO:0000313" key="5">
    <source>
        <dbReference type="EMBL" id="KAK7746277.1"/>
    </source>
</evidence>
<dbReference type="InterPro" id="IPR001245">
    <property type="entry name" value="Ser-Thr/Tyr_kinase_cat_dom"/>
</dbReference>
<keyword evidence="1" id="KW-0433">Leucine-rich repeat</keyword>
<feature type="binding site" evidence="3">
    <location>
        <position position="253"/>
    </location>
    <ligand>
        <name>ATP</name>
        <dbReference type="ChEBI" id="CHEBI:30616"/>
    </ligand>
</feature>
<dbReference type="GO" id="GO:0005524">
    <property type="term" value="F:ATP binding"/>
    <property type="evidence" value="ECO:0007669"/>
    <property type="project" value="UniProtKB-UniRule"/>
</dbReference>
<comment type="caution">
    <text evidence="5">The sequence shown here is derived from an EMBL/GenBank/DDBJ whole genome shotgun (WGS) entry which is preliminary data.</text>
</comment>
<keyword evidence="3" id="KW-0067">ATP-binding</keyword>
<dbReference type="SUPFAM" id="SSF56112">
    <property type="entry name" value="Protein kinase-like (PK-like)"/>
    <property type="match status" value="1"/>
</dbReference>
<gene>
    <name evidence="5" type="ORF">SLS53_002236</name>
</gene>
<dbReference type="InterPro" id="IPR011009">
    <property type="entry name" value="Kinase-like_dom_sf"/>
</dbReference>
<dbReference type="InterPro" id="IPR001611">
    <property type="entry name" value="Leu-rich_rpt"/>
</dbReference>
<dbReference type="GO" id="GO:0004672">
    <property type="term" value="F:protein kinase activity"/>
    <property type="evidence" value="ECO:0007669"/>
    <property type="project" value="InterPro"/>
</dbReference>
<evidence type="ECO:0000259" key="4">
    <source>
        <dbReference type="PROSITE" id="PS50011"/>
    </source>
</evidence>
<sequence>MHDLEVLRNGGYNKSRLTRLKLTCPLNSFPPEILDLGETLEQLDLSGTGLTSLPSNIGRSLPNLKIAFFSQCLFKIFPRELASCPQLEMVAFRGNNISSIPEDALPPRLRWLILTDNKLTALPRSIGQCKRLQKCMLAGNQLKDLPEEMQACKKLGLLRLSSNELVSLPDWLFQLPELAFLSFAGNPCSTHLADMDREAGTMADADGVARPKLARVAWSDLEIQHTLGEGASGIISKGLWKSSPNTTEEVAIKLFKGSLTSDGAPEDEMTACIAAGRHENIIDVLGRIHHHPDEDIGVFKGGLVMQLVPSFYQTLGQPPSLQTCTRDTYPEDAKLSCRKLLNILRDIAAAARHLHAGGIAHGDLYAHNILTNEEGHALLGDFGAATVHGKGISPLLEKLEVLAFAHLIEDLLCLVPSPTDEQSALIQRLQSLHQRCSVDSVPLRPTLDEVLTDLDGIRSGKFSETLPN</sequence>
<dbReference type="GO" id="GO:0005737">
    <property type="term" value="C:cytoplasm"/>
    <property type="evidence" value="ECO:0007669"/>
    <property type="project" value="TreeGrafter"/>
</dbReference>
<proteinExistence type="predicted"/>
<evidence type="ECO:0000256" key="3">
    <source>
        <dbReference type="PROSITE-ProRule" id="PRU10141"/>
    </source>
</evidence>
<dbReference type="Gene3D" id="1.10.510.10">
    <property type="entry name" value="Transferase(Phosphotransferase) domain 1"/>
    <property type="match status" value="1"/>
</dbReference>
<evidence type="ECO:0000256" key="1">
    <source>
        <dbReference type="ARBA" id="ARBA00022614"/>
    </source>
</evidence>
<dbReference type="AlphaFoldDB" id="A0AAN9UGB7"/>
<dbReference type="InterPro" id="IPR017441">
    <property type="entry name" value="Protein_kinase_ATP_BS"/>
</dbReference>
<dbReference type="Gene3D" id="3.30.200.20">
    <property type="entry name" value="Phosphorylase Kinase, domain 1"/>
    <property type="match status" value="1"/>
</dbReference>
<dbReference type="InterPro" id="IPR000719">
    <property type="entry name" value="Prot_kinase_dom"/>
</dbReference>
<dbReference type="InterPro" id="IPR032675">
    <property type="entry name" value="LRR_dom_sf"/>
</dbReference>
<dbReference type="PROSITE" id="PS50011">
    <property type="entry name" value="PROTEIN_KINASE_DOM"/>
    <property type="match status" value="1"/>
</dbReference>
<feature type="domain" description="Protein kinase" evidence="4">
    <location>
        <begin position="221"/>
        <end position="468"/>
    </location>
</feature>
<dbReference type="InterPro" id="IPR003591">
    <property type="entry name" value="Leu-rich_rpt_typical-subtyp"/>
</dbReference>
<dbReference type="SMART" id="SM00369">
    <property type="entry name" value="LRR_TYP"/>
    <property type="match status" value="4"/>
</dbReference>
<protein>
    <recommendedName>
        <fullName evidence="4">Protein kinase domain-containing protein</fullName>
    </recommendedName>
</protein>
<dbReference type="PANTHER" id="PTHR48051:SF1">
    <property type="entry name" value="RAS SUPPRESSOR PROTEIN 1"/>
    <property type="match status" value="1"/>
</dbReference>